<dbReference type="InterPro" id="IPR029056">
    <property type="entry name" value="Ribokinase-like"/>
</dbReference>
<sequence length="389" mass="39446">MVTTGQSCGRIRSSIIPPGVTATRSPDRTLTLPDAPVTRPASASLRPTAHSARRSSSSNMRIPLTFSALPVVRYGPDDHEGDPGMATVVTVGAHILDVLARPVAGIPDGQDTVVVDQIRVTAAGAAAGTAVALARLGNRVVSVGAVGDDDLGDLLVTIMTRNGVDVTGLVRRTAEQTSASILPIRPDGGRPSFHVPGANLTLTAHAVEPGLLTAANAVHLGGPDVTFGLNDPDFFAALDAARASGTVVTMDLLSNMPDLVRGAAAFLPHVDHFLPNEEQAAAMTGEDDPEKAARALLAEGPGSVVVTLGAEGSLVATAGGVHRLPALPVEVVDTTGCGDAYCAGFITGLGRGRDVLESARWGTAAAATVAQGLGSDACLTDLDAVLALL</sequence>
<evidence type="ECO:0000256" key="3">
    <source>
        <dbReference type="SAM" id="MobiDB-lite"/>
    </source>
</evidence>
<feature type="domain" description="Carbohydrate kinase PfkB" evidence="4">
    <location>
        <begin position="86"/>
        <end position="379"/>
    </location>
</feature>
<dbReference type="GO" id="GO:0016301">
    <property type="term" value="F:kinase activity"/>
    <property type="evidence" value="ECO:0007669"/>
    <property type="project" value="UniProtKB-KW"/>
</dbReference>
<gene>
    <name evidence="5" type="ORF">ACTIVE_2213</name>
</gene>
<dbReference type="CDD" id="cd01166">
    <property type="entry name" value="KdgK"/>
    <property type="match status" value="1"/>
</dbReference>
<keyword evidence="1" id="KW-0808">Transferase</keyword>
<dbReference type="SUPFAM" id="SSF53613">
    <property type="entry name" value="Ribokinase-like"/>
    <property type="match status" value="1"/>
</dbReference>
<evidence type="ECO:0000259" key="4">
    <source>
        <dbReference type="Pfam" id="PF00294"/>
    </source>
</evidence>
<feature type="region of interest" description="Disordered" evidence="3">
    <location>
        <begin position="1"/>
        <end position="58"/>
    </location>
</feature>
<accession>A0A7D3VQP3</accession>
<evidence type="ECO:0000313" key="5">
    <source>
        <dbReference type="EMBL" id="QKG20575.1"/>
    </source>
</evidence>
<protein>
    <recommendedName>
        <fullName evidence="4">Carbohydrate kinase PfkB domain-containing protein</fullName>
    </recommendedName>
</protein>
<name>A0A7D3VQP3_ACTVE</name>
<dbReference type="Proteomes" id="UP000501240">
    <property type="component" value="Chromosome"/>
</dbReference>
<dbReference type="InterPro" id="IPR011611">
    <property type="entry name" value="PfkB_dom"/>
</dbReference>
<dbReference type="Gene3D" id="3.40.1190.20">
    <property type="match status" value="1"/>
</dbReference>
<evidence type="ECO:0000313" key="6">
    <source>
        <dbReference type="Proteomes" id="UP000501240"/>
    </source>
</evidence>
<dbReference type="PRINTS" id="PR00990">
    <property type="entry name" value="RIBOKINASE"/>
</dbReference>
<dbReference type="PANTHER" id="PTHR10584">
    <property type="entry name" value="SUGAR KINASE"/>
    <property type="match status" value="1"/>
</dbReference>
<dbReference type="PANTHER" id="PTHR10584:SF166">
    <property type="entry name" value="RIBOKINASE"/>
    <property type="match status" value="1"/>
</dbReference>
<evidence type="ECO:0000256" key="2">
    <source>
        <dbReference type="ARBA" id="ARBA00022777"/>
    </source>
</evidence>
<keyword evidence="6" id="KW-1185">Reference proteome</keyword>
<proteinExistence type="predicted"/>
<dbReference type="EMBL" id="CP053892">
    <property type="protein sequence ID" value="QKG20575.1"/>
    <property type="molecule type" value="Genomic_DNA"/>
</dbReference>
<reference evidence="5 6" key="1">
    <citation type="submission" date="2020-05" db="EMBL/GenBank/DDBJ databases">
        <title>Actinomadura verrucosospora NRRL-B18236 (PFL_A860) Genome sequencing and assembly.</title>
        <authorList>
            <person name="Samborskyy M."/>
        </authorList>
    </citation>
    <scope>NUCLEOTIDE SEQUENCE [LARGE SCALE GENOMIC DNA]</scope>
    <source>
        <strain evidence="5 6">NRRL:B18236</strain>
    </source>
</reference>
<keyword evidence="2" id="KW-0418">Kinase</keyword>
<dbReference type="GO" id="GO:0006796">
    <property type="term" value="P:phosphate-containing compound metabolic process"/>
    <property type="evidence" value="ECO:0007669"/>
    <property type="project" value="UniProtKB-ARBA"/>
</dbReference>
<dbReference type="Pfam" id="PF00294">
    <property type="entry name" value="PfkB"/>
    <property type="match status" value="1"/>
</dbReference>
<evidence type="ECO:0000256" key="1">
    <source>
        <dbReference type="ARBA" id="ARBA00022679"/>
    </source>
</evidence>
<dbReference type="GO" id="GO:0005829">
    <property type="term" value="C:cytosol"/>
    <property type="evidence" value="ECO:0007669"/>
    <property type="project" value="TreeGrafter"/>
</dbReference>
<dbReference type="InterPro" id="IPR002139">
    <property type="entry name" value="Ribo/fructo_kinase"/>
</dbReference>
<organism evidence="5 6">
    <name type="scientific">Actinomadura verrucosospora</name>
    <dbReference type="NCBI Taxonomy" id="46165"/>
    <lineage>
        <taxon>Bacteria</taxon>
        <taxon>Bacillati</taxon>
        <taxon>Actinomycetota</taxon>
        <taxon>Actinomycetes</taxon>
        <taxon>Streptosporangiales</taxon>
        <taxon>Thermomonosporaceae</taxon>
        <taxon>Actinomadura</taxon>
    </lineage>
</organism>
<dbReference type="AlphaFoldDB" id="A0A7D3VQP3"/>